<protein>
    <submittedName>
        <fullName evidence="1">Uncharacterized protein</fullName>
    </submittedName>
</protein>
<accession>A0A2P5B9U1</accession>
<feature type="non-terminal residue" evidence="1">
    <location>
        <position position="58"/>
    </location>
</feature>
<name>A0A2P5B9U1_PARAD</name>
<comment type="caution">
    <text evidence="1">The sequence shown here is derived from an EMBL/GenBank/DDBJ whole genome shotgun (WGS) entry which is preliminary data.</text>
</comment>
<evidence type="ECO:0000313" key="1">
    <source>
        <dbReference type="EMBL" id="PON45557.1"/>
    </source>
</evidence>
<reference evidence="2" key="1">
    <citation type="submission" date="2016-06" db="EMBL/GenBank/DDBJ databases">
        <title>Parallel loss of symbiosis genes in relatives of nitrogen-fixing non-legume Parasponia.</title>
        <authorList>
            <person name="Van Velzen R."/>
            <person name="Holmer R."/>
            <person name="Bu F."/>
            <person name="Rutten L."/>
            <person name="Van Zeijl A."/>
            <person name="Liu W."/>
            <person name="Santuari L."/>
            <person name="Cao Q."/>
            <person name="Sharma T."/>
            <person name="Shen D."/>
            <person name="Roswanjaya Y."/>
            <person name="Wardhani T."/>
            <person name="Kalhor M.S."/>
            <person name="Jansen J."/>
            <person name="Van den Hoogen J."/>
            <person name="Gungor B."/>
            <person name="Hartog M."/>
            <person name="Hontelez J."/>
            <person name="Verver J."/>
            <person name="Yang W.-C."/>
            <person name="Schijlen E."/>
            <person name="Repin R."/>
            <person name="Schilthuizen M."/>
            <person name="Schranz E."/>
            <person name="Heidstra R."/>
            <person name="Miyata K."/>
            <person name="Fedorova E."/>
            <person name="Kohlen W."/>
            <person name="Bisseling T."/>
            <person name="Smit S."/>
            <person name="Geurts R."/>
        </authorList>
    </citation>
    <scope>NUCLEOTIDE SEQUENCE [LARGE SCALE GENOMIC DNA]</scope>
    <source>
        <strain evidence="2">cv. WU1-14</strain>
    </source>
</reference>
<gene>
    <name evidence="1" type="ORF">PanWU01x14_257780</name>
</gene>
<dbReference type="EMBL" id="JXTB01000327">
    <property type="protein sequence ID" value="PON45557.1"/>
    <property type="molecule type" value="Genomic_DNA"/>
</dbReference>
<dbReference type="Proteomes" id="UP000237105">
    <property type="component" value="Unassembled WGS sequence"/>
</dbReference>
<sequence length="58" mass="6397">MGGQCTKRRRSICKRVGTWSGNRRGGRIGGILVEEGDNTVVEMELLGEFGEELEGKDE</sequence>
<evidence type="ECO:0000313" key="2">
    <source>
        <dbReference type="Proteomes" id="UP000237105"/>
    </source>
</evidence>
<keyword evidence="2" id="KW-1185">Reference proteome</keyword>
<dbReference type="AlphaFoldDB" id="A0A2P5B9U1"/>
<organism evidence="1 2">
    <name type="scientific">Parasponia andersonii</name>
    <name type="common">Sponia andersonii</name>
    <dbReference type="NCBI Taxonomy" id="3476"/>
    <lineage>
        <taxon>Eukaryota</taxon>
        <taxon>Viridiplantae</taxon>
        <taxon>Streptophyta</taxon>
        <taxon>Embryophyta</taxon>
        <taxon>Tracheophyta</taxon>
        <taxon>Spermatophyta</taxon>
        <taxon>Magnoliopsida</taxon>
        <taxon>eudicotyledons</taxon>
        <taxon>Gunneridae</taxon>
        <taxon>Pentapetalae</taxon>
        <taxon>rosids</taxon>
        <taxon>fabids</taxon>
        <taxon>Rosales</taxon>
        <taxon>Cannabaceae</taxon>
        <taxon>Parasponia</taxon>
    </lineage>
</organism>
<proteinExistence type="predicted"/>